<evidence type="ECO:0000256" key="2">
    <source>
        <dbReference type="ARBA" id="ARBA00005019"/>
    </source>
</evidence>
<dbReference type="Gene3D" id="3.40.50.620">
    <property type="entry name" value="HUPs"/>
    <property type="match status" value="1"/>
</dbReference>
<dbReference type="EC" id="2.7.7.18" evidence="3"/>
<dbReference type="Proteomes" id="UP001177160">
    <property type="component" value="Unassembled WGS sequence"/>
</dbReference>
<comment type="pathway">
    <text evidence="2">Cofactor biosynthesis; NAD(+) biosynthesis; deamido-NAD(+) from nicotinate D-ribonucleotide: step 1/1.</text>
</comment>
<evidence type="ECO:0000256" key="1">
    <source>
        <dbReference type="ARBA" id="ARBA00002324"/>
    </source>
</evidence>
<name>A0ABT2Y503_9MOLU</name>
<keyword evidence="4" id="KW-0662">Pyridine nucleotide biosynthesis</keyword>
<evidence type="ECO:0000256" key="10">
    <source>
        <dbReference type="ARBA" id="ARBA00048721"/>
    </source>
</evidence>
<evidence type="ECO:0000256" key="8">
    <source>
        <dbReference type="ARBA" id="ARBA00022840"/>
    </source>
</evidence>
<evidence type="ECO:0000313" key="13">
    <source>
        <dbReference type="Proteomes" id="UP001177160"/>
    </source>
</evidence>
<evidence type="ECO:0000256" key="5">
    <source>
        <dbReference type="ARBA" id="ARBA00022679"/>
    </source>
</evidence>
<evidence type="ECO:0000256" key="6">
    <source>
        <dbReference type="ARBA" id="ARBA00022695"/>
    </source>
</evidence>
<accession>A0ABT2Y503</accession>
<feature type="domain" description="Cytidyltransferase-like" evidence="11">
    <location>
        <begin position="4"/>
        <end position="162"/>
    </location>
</feature>
<protein>
    <recommendedName>
        <fullName evidence="3">nicotinate-nucleotide adenylyltransferase</fullName>
        <ecNumber evidence="3">2.7.7.18</ecNumber>
    </recommendedName>
</protein>
<dbReference type="Pfam" id="PF01467">
    <property type="entry name" value="CTP_transf_like"/>
    <property type="match status" value="1"/>
</dbReference>
<evidence type="ECO:0000256" key="3">
    <source>
        <dbReference type="ARBA" id="ARBA00012389"/>
    </source>
</evidence>
<dbReference type="PANTHER" id="PTHR39321">
    <property type="entry name" value="NICOTINATE-NUCLEOTIDE ADENYLYLTRANSFERASE-RELATED"/>
    <property type="match status" value="1"/>
</dbReference>
<dbReference type="SUPFAM" id="SSF52374">
    <property type="entry name" value="Nucleotidylyl transferase"/>
    <property type="match status" value="1"/>
</dbReference>
<evidence type="ECO:0000259" key="11">
    <source>
        <dbReference type="Pfam" id="PF01467"/>
    </source>
</evidence>
<keyword evidence="6 12" id="KW-0548">Nucleotidyltransferase</keyword>
<comment type="function">
    <text evidence="1">Catalyzes the reversible adenylation of nicotinate mononucleotide (NaMN) to nicotinic acid adenine dinucleotide (NaAD).</text>
</comment>
<dbReference type="InterPro" id="IPR005248">
    <property type="entry name" value="NadD/NMNAT"/>
</dbReference>
<organism evidence="12 13">
    <name type="scientific">Paracholeplasma manati</name>
    <dbReference type="NCBI Taxonomy" id="591373"/>
    <lineage>
        <taxon>Bacteria</taxon>
        <taxon>Bacillati</taxon>
        <taxon>Mycoplasmatota</taxon>
        <taxon>Mollicutes</taxon>
        <taxon>Acholeplasmatales</taxon>
        <taxon>Acholeplasmataceae</taxon>
        <taxon>Paracholeplasma</taxon>
    </lineage>
</organism>
<dbReference type="RefSeq" id="WP_263607964.1">
    <property type="nucleotide sequence ID" value="NZ_JAOVQM010000002.1"/>
</dbReference>
<sequence length="187" mass="21808">MILVYGGAFNPPTKAHKIIFETLMKTYQPSLFIFIPVGKAYPKAQLVDFHHRKAMLELLSANHPNVLVSDFEQTDAFKGTISALDHFKYLYQTEVKFVLGLDNVLDLPNWIEYPRLMAENQFIAIDRQGSVRNFIAQHYPDHQHQFETIELDIPMSSTLFRQDPKSFKHLIDEPVYDYIQKHHLYGV</sequence>
<dbReference type="InterPro" id="IPR004821">
    <property type="entry name" value="Cyt_trans-like"/>
</dbReference>
<keyword evidence="5" id="KW-0808">Transferase</keyword>
<keyword evidence="8" id="KW-0067">ATP-binding</keyword>
<dbReference type="PANTHER" id="PTHR39321:SF3">
    <property type="entry name" value="PHOSPHOPANTETHEINE ADENYLYLTRANSFERASE"/>
    <property type="match status" value="1"/>
</dbReference>
<comment type="caution">
    <text evidence="12">The sequence shown here is derived from an EMBL/GenBank/DDBJ whole genome shotgun (WGS) entry which is preliminary data.</text>
</comment>
<keyword evidence="9" id="KW-0520">NAD</keyword>
<evidence type="ECO:0000256" key="4">
    <source>
        <dbReference type="ARBA" id="ARBA00022642"/>
    </source>
</evidence>
<keyword evidence="7" id="KW-0547">Nucleotide-binding</keyword>
<dbReference type="GO" id="GO:0016779">
    <property type="term" value="F:nucleotidyltransferase activity"/>
    <property type="evidence" value="ECO:0007669"/>
    <property type="project" value="UniProtKB-KW"/>
</dbReference>
<dbReference type="CDD" id="cd02165">
    <property type="entry name" value="NMNAT"/>
    <property type="match status" value="1"/>
</dbReference>
<keyword evidence="13" id="KW-1185">Reference proteome</keyword>
<dbReference type="EMBL" id="JAOVQM010000002">
    <property type="protein sequence ID" value="MCV2231811.1"/>
    <property type="molecule type" value="Genomic_DNA"/>
</dbReference>
<reference evidence="12" key="1">
    <citation type="submission" date="2022-09" db="EMBL/GenBank/DDBJ databases">
        <title>Novel Mycoplasma species identified in domestic and wild animals.</title>
        <authorList>
            <person name="Volokhov D.V."/>
            <person name="Furtak V.A."/>
            <person name="Zagorodnyaya T.A."/>
        </authorList>
    </citation>
    <scope>NUCLEOTIDE SEQUENCE</scope>
    <source>
        <strain evidence="12">Oakley</strain>
    </source>
</reference>
<comment type="catalytic activity">
    <reaction evidence="10">
        <text>nicotinate beta-D-ribonucleotide + ATP + H(+) = deamido-NAD(+) + diphosphate</text>
        <dbReference type="Rhea" id="RHEA:22860"/>
        <dbReference type="ChEBI" id="CHEBI:15378"/>
        <dbReference type="ChEBI" id="CHEBI:30616"/>
        <dbReference type="ChEBI" id="CHEBI:33019"/>
        <dbReference type="ChEBI" id="CHEBI:57502"/>
        <dbReference type="ChEBI" id="CHEBI:58437"/>
        <dbReference type="EC" id="2.7.7.18"/>
    </reaction>
</comment>
<dbReference type="InterPro" id="IPR014729">
    <property type="entry name" value="Rossmann-like_a/b/a_fold"/>
</dbReference>
<gene>
    <name evidence="12" type="ORF">N7548_03115</name>
</gene>
<evidence type="ECO:0000313" key="12">
    <source>
        <dbReference type="EMBL" id="MCV2231811.1"/>
    </source>
</evidence>
<evidence type="ECO:0000256" key="9">
    <source>
        <dbReference type="ARBA" id="ARBA00023027"/>
    </source>
</evidence>
<proteinExistence type="predicted"/>
<evidence type="ECO:0000256" key="7">
    <source>
        <dbReference type="ARBA" id="ARBA00022741"/>
    </source>
</evidence>